<evidence type="ECO:0000256" key="1">
    <source>
        <dbReference type="ARBA" id="ARBA00008777"/>
    </source>
</evidence>
<evidence type="ECO:0000256" key="3">
    <source>
        <dbReference type="ARBA" id="ARBA00023274"/>
    </source>
</evidence>
<proteinExistence type="inferred from homology"/>
<evidence type="ECO:0000256" key="6">
    <source>
        <dbReference type="RuleBase" id="RU000661"/>
    </source>
</evidence>
<dbReference type="InterPro" id="IPR047859">
    <property type="entry name" value="Ribosomal_bL17_CS"/>
</dbReference>
<reference evidence="7 8" key="1">
    <citation type="journal article" date="2015" name="Microbiome">
        <title>Genomic resolution of linkages in carbon, nitrogen, and sulfur cycling among widespread estuary sediment bacteria.</title>
        <authorList>
            <person name="Baker B.J."/>
            <person name="Lazar C.S."/>
            <person name="Teske A.P."/>
            <person name="Dick G.J."/>
        </authorList>
    </citation>
    <scope>NUCLEOTIDE SEQUENCE [LARGE SCALE GENOMIC DNA]</scope>
    <source>
        <strain evidence="7">DG_56</strain>
    </source>
</reference>
<dbReference type="Proteomes" id="UP000052020">
    <property type="component" value="Unassembled WGS sequence"/>
</dbReference>
<dbReference type="AlphaFoldDB" id="A0A0S7XJN2"/>
<dbReference type="PANTHER" id="PTHR14413:SF16">
    <property type="entry name" value="LARGE RIBOSOMAL SUBUNIT PROTEIN BL17M"/>
    <property type="match status" value="1"/>
</dbReference>
<comment type="caution">
    <text evidence="7">The sequence shown here is derived from an EMBL/GenBank/DDBJ whole genome shotgun (WGS) entry which is preliminary data.</text>
</comment>
<accession>A0A0S7XJN2</accession>
<dbReference type="SUPFAM" id="SSF64263">
    <property type="entry name" value="Prokaryotic ribosomal protein L17"/>
    <property type="match status" value="1"/>
</dbReference>
<organism evidence="7 8">
    <name type="scientific">candidate division KD3-62 bacterium DG_56</name>
    <dbReference type="NCBI Taxonomy" id="1704032"/>
    <lineage>
        <taxon>Bacteria</taxon>
        <taxon>candidate division KD3-62</taxon>
    </lineage>
</organism>
<keyword evidence="2 5" id="KW-0689">Ribosomal protein</keyword>
<keyword evidence="3 5" id="KW-0687">Ribonucleoprotein</keyword>
<dbReference type="InterPro" id="IPR036373">
    <property type="entry name" value="Ribosomal_bL17_sf"/>
</dbReference>
<protein>
    <recommendedName>
        <fullName evidence="4 6">50S ribosomal protein L17</fullName>
    </recommendedName>
</protein>
<dbReference type="EMBL" id="LIZY01000117">
    <property type="protein sequence ID" value="KPJ62403.1"/>
    <property type="molecule type" value="Genomic_DNA"/>
</dbReference>
<evidence type="ECO:0000256" key="4">
    <source>
        <dbReference type="ARBA" id="ARBA00035494"/>
    </source>
</evidence>
<dbReference type="NCBIfam" id="TIGR00059">
    <property type="entry name" value="L17"/>
    <property type="match status" value="1"/>
</dbReference>
<sequence length="106" mass="12182">MALIRNMVYSVFDAPSEGKITTTEAKAKQARQVVERMITLTRNDTVHARRMARRVLGDPQMVQRLFEEIGPQFRERPGGYTRMVRLGTRRGDAASMVRLELIDYTP</sequence>
<dbReference type="GO" id="GO:0006412">
    <property type="term" value="P:translation"/>
    <property type="evidence" value="ECO:0007669"/>
    <property type="project" value="InterPro"/>
</dbReference>
<dbReference type="GO" id="GO:0022625">
    <property type="term" value="C:cytosolic large ribosomal subunit"/>
    <property type="evidence" value="ECO:0007669"/>
    <property type="project" value="TreeGrafter"/>
</dbReference>
<dbReference type="InterPro" id="IPR000456">
    <property type="entry name" value="Ribosomal_bL17"/>
</dbReference>
<evidence type="ECO:0000313" key="8">
    <source>
        <dbReference type="Proteomes" id="UP000052020"/>
    </source>
</evidence>
<dbReference type="PANTHER" id="PTHR14413">
    <property type="entry name" value="RIBOSOMAL PROTEIN L17"/>
    <property type="match status" value="1"/>
</dbReference>
<name>A0A0S7XJN2_9BACT</name>
<evidence type="ECO:0000256" key="5">
    <source>
        <dbReference type="RuleBase" id="RU000660"/>
    </source>
</evidence>
<dbReference type="PATRIC" id="fig|1704032.3.peg.887"/>
<evidence type="ECO:0000313" key="7">
    <source>
        <dbReference type="EMBL" id="KPJ62403.1"/>
    </source>
</evidence>
<comment type="similarity">
    <text evidence="1 5">Belongs to the bacterial ribosomal protein bL17 family.</text>
</comment>
<evidence type="ECO:0000256" key="2">
    <source>
        <dbReference type="ARBA" id="ARBA00022980"/>
    </source>
</evidence>
<gene>
    <name evidence="7" type="ORF">AMK68_04950</name>
</gene>
<dbReference type="Pfam" id="PF01196">
    <property type="entry name" value="Ribosomal_L17"/>
    <property type="match status" value="1"/>
</dbReference>
<dbReference type="PROSITE" id="PS01167">
    <property type="entry name" value="RIBOSOMAL_L17"/>
    <property type="match status" value="1"/>
</dbReference>
<dbReference type="GO" id="GO:0003735">
    <property type="term" value="F:structural constituent of ribosome"/>
    <property type="evidence" value="ECO:0007669"/>
    <property type="project" value="InterPro"/>
</dbReference>
<dbReference type="Gene3D" id="3.90.1030.10">
    <property type="entry name" value="Ribosomal protein L17"/>
    <property type="match status" value="1"/>
</dbReference>